<dbReference type="EMBL" id="JABXYJ010000003">
    <property type="protein sequence ID" value="NVO77381.1"/>
    <property type="molecule type" value="Genomic_DNA"/>
</dbReference>
<keyword evidence="6 14" id="KW-0812">Transmembrane</keyword>
<dbReference type="Gene3D" id="2.170.130.10">
    <property type="entry name" value="TonB-dependent receptor, plug domain"/>
    <property type="match status" value="1"/>
</dbReference>
<dbReference type="RefSeq" id="WP_176802652.1">
    <property type="nucleotide sequence ID" value="NZ_JABXYJ010000003.1"/>
</dbReference>
<keyword evidence="3 14" id="KW-0813">Transport</keyword>
<keyword evidence="13 14" id="KW-0998">Cell outer membrane</keyword>
<evidence type="ECO:0000256" key="1">
    <source>
        <dbReference type="ARBA" id="ARBA00004571"/>
    </source>
</evidence>
<proteinExistence type="inferred from homology"/>
<dbReference type="InterPro" id="IPR036942">
    <property type="entry name" value="Beta-barrel_TonB_sf"/>
</dbReference>
<organism evidence="19 20">
    <name type="scientific">Undibacterium oligocarboniphilum</name>
    <dbReference type="NCBI Taxonomy" id="666702"/>
    <lineage>
        <taxon>Bacteria</taxon>
        <taxon>Pseudomonadati</taxon>
        <taxon>Pseudomonadota</taxon>
        <taxon>Betaproteobacteria</taxon>
        <taxon>Burkholderiales</taxon>
        <taxon>Oxalobacteraceae</taxon>
        <taxon>Undibacterium</taxon>
    </lineage>
</organism>
<comment type="similarity">
    <text evidence="2 14 15">Belongs to the TonB-dependent receptor family.</text>
</comment>
<evidence type="ECO:0000256" key="3">
    <source>
        <dbReference type="ARBA" id="ARBA00022448"/>
    </source>
</evidence>
<keyword evidence="8" id="KW-0408">Iron</keyword>
<evidence type="ECO:0000256" key="2">
    <source>
        <dbReference type="ARBA" id="ARBA00009810"/>
    </source>
</evidence>
<evidence type="ECO:0000259" key="17">
    <source>
        <dbReference type="Pfam" id="PF00593"/>
    </source>
</evidence>
<evidence type="ECO:0000256" key="4">
    <source>
        <dbReference type="ARBA" id="ARBA00022452"/>
    </source>
</evidence>
<dbReference type="PANTHER" id="PTHR32552:SF89">
    <property type="entry name" value="CATECHOLATE SIDEROPHORE RECEPTOR FIU"/>
    <property type="match status" value="1"/>
</dbReference>
<dbReference type="AlphaFoldDB" id="A0A850QCT7"/>
<keyword evidence="7 16" id="KW-0732">Signal</keyword>
<dbReference type="InterPro" id="IPR012910">
    <property type="entry name" value="Plug_dom"/>
</dbReference>
<evidence type="ECO:0000256" key="11">
    <source>
        <dbReference type="ARBA" id="ARBA00023136"/>
    </source>
</evidence>
<protein>
    <submittedName>
        <fullName evidence="19">TonB-dependent receptor</fullName>
    </submittedName>
</protein>
<sequence length="733" mass="80259">MALQFRRSPLYLILLQAFAAPAFAEDAPAEVVSVVIFGQGNTRQVQDVSKKDLALALPGTSPLKTLDKLPGVSFQSADPFGAYEWSTRFSARGFNQSQMGFTLDNVPLGDMSYGNNNGLHISRAISSENIGRVTLSQGAGAVGTASTSNLGGTVQFFSSAPTDEFGVTGAQTFGSNKTYRTFARVDTGLLSSGTKAYLSATRQRAEKWKGTGSQNQDMFNSKVVQKLGNSKLTAFFNYSDRTEIDYQDLSIEMANRLGYDWDNYAPDWQRAVNAAKGIYTGKVNSLDDAYYQGSGLRKDSLLGATLDNRFGEDVSLKTTAYHHSNQGQGHWYTPYSSSSNGLPIAIRTTEYSISRNGVIADLTAELGQHTFNAGFWAESSLHTLTRNFYDATPLDTNYFLSNPNKTGFKQNFTTTTTQFYAQNTISLLADKLKLNVGFKSPNVKINAVTIVGTRAAGDLTASKNFLPQLGLNYALSKSDELFLSFSQNMRAYQPGVNGPFSQTQTAFSLSSASIKPETSKTVDAGYRFKTDNLVGSVAAYFTRFDDRLMAVATCAGIVGCPSTFVNVGQVETKGIETAAMWTLAKDWSLFNSLTYNDSKYKSNYMDGTTLVAISGKQVVDSPKLMFKTELSYETPQWFGRVGAKYTDKRFYTYTNDASVPAYWVMNLSTGYKQKNLAGIKDFSVQFNVENLFNKQYFSTIGSNGFQTSDPTGTAQTLLTGAPRQFFVTFSGKI</sequence>
<evidence type="ECO:0000313" key="19">
    <source>
        <dbReference type="EMBL" id="NVO77381.1"/>
    </source>
</evidence>
<keyword evidence="9" id="KW-0406">Ion transport</keyword>
<evidence type="ECO:0000256" key="9">
    <source>
        <dbReference type="ARBA" id="ARBA00023065"/>
    </source>
</evidence>
<evidence type="ECO:0000256" key="14">
    <source>
        <dbReference type="PROSITE-ProRule" id="PRU01360"/>
    </source>
</evidence>
<evidence type="ECO:0000256" key="16">
    <source>
        <dbReference type="SAM" id="SignalP"/>
    </source>
</evidence>
<comment type="subcellular location">
    <subcellularLocation>
        <location evidence="1 14">Cell outer membrane</location>
        <topology evidence="1 14">Multi-pass membrane protein</topology>
    </subcellularLocation>
</comment>
<feature type="domain" description="TonB-dependent receptor-like beta-barrel" evidence="17">
    <location>
        <begin position="253"/>
        <end position="691"/>
    </location>
</feature>
<dbReference type="GO" id="GO:0015344">
    <property type="term" value="F:siderophore uptake transmembrane transporter activity"/>
    <property type="evidence" value="ECO:0007669"/>
    <property type="project" value="TreeGrafter"/>
</dbReference>
<dbReference type="Proteomes" id="UP000588051">
    <property type="component" value="Unassembled WGS sequence"/>
</dbReference>
<accession>A0A850QCT7</accession>
<dbReference type="GO" id="GO:0009279">
    <property type="term" value="C:cell outer membrane"/>
    <property type="evidence" value="ECO:0007669"/>
    <property type="project" value="UniProtKB-SubCell"/>
</dbReference>
<keyword evidence="12 19" id="KW-0675">Receptor</keyword>
<feature type="domain" description="TonB-dependent receptor plug" evidence="18">
    <location>
        <begin position="42"/>
        <end position="152"/>
    </location>
</feature>
<evidence type="ECO:0000313" key="20">
    <source>
        <dbReference type="Proteomes" id="UP000588051"/>
    </source>
</evidence>
<keyword evidence="10 15" id="KW-0798">TonB box</keyword>
<dbReference type="InterPro" id="IPR037066">
    <property type="entry name" value="Plug_dom_sf"/>
</dbReference>
<dbReference type="Gene3D" id="2.40.170.20">
    <property type="entry name" value="TonB-dependent receptor, beta-barrel domain"/>
    <property type="match status" value="1"/>
</dbReference>
<dbReference type="InterPro" id="IPR000531">
    <property type="entry name" value="Beta-barrel_TonB"/>
</dbReference>
<keyword evidence="5" id="KW-0410">Iron transport</keyword>
<gene>
    <name evidence="19" type="ORF">HV832_06000</name>
</gene>
<dbReference type="PANTHER" id="PTHR32552">
    <property type="entry name" value="FERRICHROME IRON RECEPTOR-RELATED"/>
    <property type="match status" value="1"/>
</dbReference>
<evidence type="ECO:0000256" key="13">
    <source>
        <dbReference type="ARBA" id="ARBA00023237"/>
    </source>
</evidence>
<evidence type="ECO:0000256" key="8">
    <source>
        <dbReference type="ARBA" id="ARBA00023004"/>
    </source>
</evidence>
<evidence type="ECO:0000256" key="6">
    <source>
        <dbReference type="ARBA" id="ARBA00022692"/>
    </source>
</evidence>
<feature type="chain" id="PRO_5032910371" evidence="16">
    <location>
        <begin position="25"/>
        <end position="733"/>
    </location>
</feature>
<feature type="signal peptide" evidence="16">
    <location>
        <begin position="1"/>
        <end position="24"/>
    </location>
</feature>
<evidence type="ECO:0000256" key="7">
    <source>
        <dbReference type="ARBA" id="ARBA00022729"/>
    </source>
</evidence>
<dbReference type="InterPro" id="IPR039426">
    <property type="entry name" value="TonB-dep_rcpt-like"/>
</dbReference>
<dbReference type="Pfam" id="PF00593">
    <property type="entry name" value="TonB_dep_Rec_b-barrel"/>
    <property type="match status" value="1"/>
</dbReference>
<comment type="caution">
    <text evidence="19">The sequence shown here is derived from an EMBL/GenBank/DDBJ whole genome shotgun (WGS) entry which is preliminary data.</text>
</comment>
<keyword evidence="20" id="KW-1185">Reference proteome</keyword>
<evidence type="ECO:0000256" key="12">
    <source>
        <dbReference type="ARBA" id="ARBA00023170"/>
    </source>
</evidence>
<keyword evidence="11 14" id="KW-0472">Membrane</keyword>
<evidence type="ECO:0000256" key="5">
    <source>
        <dbReference type="ARBA" id="ARBA00022496"/>
    </source>
</evidence>
<dbReference type="SUPFAM" id="SSF56935">
    <property type="entry name" value="Porins"/>
    <property type="match status" value="1"/>
</dbReference>
<evidence type="ECO:0000256" key="15">
    <source>
        <dbReference type="RuleBase" id="RU003357"/>
    </source>
</evidence>
<keyword evidence="4 14" id="KW-1134">Transmembrane beta strand</keyword>
<dbReference type="PROSITE" id="PS52016">
    <property type="entry name" value="TONB_DEPENDENT_REC_3"/>
    <property type="match status" value="1"/>
</dbReference>
<name>A0A850QCT7_9BURK</name>
<dbReference type="Pfam" id="PF07715">
    <property type="entry name" value="Plug"/>
    <property type="match status" value="1"/>
</dbReference>
<evidence type="ECO:0000256" key="10">
    <source>
        <dbReference type="ARBA" id="ARBA00023077"/>
    </source>
</evidence>
<evidence type="ECO:0000259" key="18">
    <source>
        <dbReference type="Pfam" id="PF07715"/>
    </source>
</evidence>
<reference evidence="19 20" key="1">
    <citation type="submission" date="2020-06" db="EMBL/GenBank/DDBJ databases">
        <authorList>
            <person name="Qiu C."/>
            <person name="Liu Z."/>
        </authorList>
    </citation>
    <scope>NUCLEOTIDE SEQUENCE [LARGE SCALE GENOMIC DNA]</scope>
    <source>
        <strain evidence="19 20">EM 1</strain>
    </source>
</reference>